<evidence type="ECO:0000313" key="1">
    <source>
        <dbReference type="EMBL" id="NHO66548.1"/>
    </source>
</evidence>
<keyword evidence="1" id="KW-0418">Kinase</keyword>
<dbReference type="AlphaFoldDB" id="A0A9E5MM81"/>
<sequence>MAGWHNSIASDLPEAHRAFSSLEQVWALQGKIITTSSLCTVLRVELDGKGYYVKRYGRAGDGLARCLGKSKARREWENLLRFKSWGLSVANVVAYGEERVGWSRKGALITAEVPGSTDLAALAAAASPLLRSADWVASVSDQVAHASAVMHQHQFAHNDWKLRNILVSGPEHSPLIHMIDCPAGAFWWGPFFEYRRIKDIACLDKIGKKVLSRSQRLRFYFQYVGAKRLTKKDKRDIRKILKFFDGRE</sequence>
<accession>A0A9E5MM81</accession>
<keyword evidence="1" id="KW-0808">Transferase</keyword>
<organism evidence="1 2">
    <name type="scientific">Pseudomaricurvus hydrocarbonicus</name>
    <dbReference type="NCBI Taxonomy" id="1470433"/>
    <lineage>
        <taxon>Bacteria</taxon>
        <taxon>Pseudomonadati</taxon>
        <taxon>Pseudomonadota</taxon>
        <taxon>Gammaproteobacteria</taxon>
        <taxon>Cellvibrionales</taxon>
        <taxon>Cellvibrionaceae</taxon>
        <taxon>Pseudomaricurvus</taxon>
    </lineage>
</organism>
<dbReference type="RefSeq" id="WP_167187596.1">
    <property type="nucleotide sequence ID" value="NZ_JAAONZ010000010.1"/>
</dbReference>
<gene>
    <name evidence="1" type="ORF">G8770_13445</name>
</gene>
<proteinExistence type="predicted"/>
<comment type="caution">
    <text evidence="1">The sequence shown here is derived from an EMBL/GenBank/DDBJ whole genome shotgun (WGS) entry which is preliminary data.</text>
</comment>
<reference evidence="1" key="1">
    <citation type="submission" date="2020-03" db="EMBL/GenBank/DDBJ databases">
        <authorList>
            <person name="Guo F."/>
        </authorList>
    </citation>
    <scope>NUCLEOTIDE SEQUENCE</scope>
    <source>
        <strain evidence="1">JCM 30134</strain>
    </source>
</reference>
<protein>
    <submittedName>
        <fullName evidence="1">Heptose kinase</fullName>
    </submittedName>
</protein>
<dbReference type="SUPFAM" id="SSF56112">
    <property type="entry name" value="Protein kinase-like (PK-like)"/>
    <property type="match status" value="1"/>
</dbReference>
<dbReference type="Pfam" id="PF06293">
    <property type="entry name" value="Kdo"/>
    <property type="match status" value="1"/>
</dbReference>
<dbReference type="GO" id="GO:0016301">
    <property type="term" value="F:kinase activity"/>
    <property type="evidence" value="ECO:0007669"/>
    <property type="project" value="UniProtKB-KW"/>
</dbReference>
<dbReference type="EMBL" id="JAAONZ010000010">
    <property type="protein sequence ID" value="NHO66548.1"/>
    <property type="molecule type" value="Genomic_DNA"/>
</dbReference>
<name>A0A9E5MM81_9GAMM</name>
<evidence type="ECO:0000313" key="2">
    <source>
        <dbReference type="Proteomes" id="UP000787472"/>
    </source>
</evidence>
<keyword evidence="2" id="KW-1185">Reference proteome</keyword>
<dbReference type="InterPro" id="IPR011009">
    <property type="entry name" value="Kinase-like_dom_sf"/>
</dbReference>
<dbReference type="Proteomes" id="UP000787472">
    <property type="component" value="Unassembled WGS sequence"/>
</dbReference>